<reference evidence="2" key="1">
    <citation type="submission" date="2020-01" db="EMBL/GenBank/DDBJ databases">
        <title>Insect and environment-associated Actinomycetes.</title>
        <authorList>
            <person name="Currrie C."/>
            <person name="Chevrette M."/>
            <person name="Carlson C."/>
            <person name="Stubbendieck R."/>
            <person name="Wendt-Pienkowski E."/>
        </authorList>
    </citation>
    <scope>NUCLEOTIDE SEQUENCE</scope>
    <source>
        <strain evidence="2">SID7499</strain>
    </source>
</reference>
<dbReference type="GO" id="GO:0009231">
    <property type="term" value="P:riboflavin biosynthetic process"/>
    <property type="evidence" value="ECO:0007669"/>
    <property type="project" value="InterPro"/>
</dbReference>
<dbReference type="PANTHER" id="PTHR38011">
    <property type="entry name" value="DIHYDROFOLATE REDUCTASE FAMILY PROTEIN (AFU_ORTHOLOGUE AFUA_8G06820)"/>
    <property type="match status" value="1"/>
</dbReference>
<evidence type="ECO:0000259" key="1">
    <source>
        <dbReference type="Pfam" id="PF01872"/>
    </source>
</evidence>
<dbReference type="SUPFAM" id="SSF53597">
    <property type="entry name" value="Dihydrofolate reductase-like"/>
    <property type="match status" value="1"/>
</dbReference>
<gene>
    <name evidence="2" type="ORF">G3M58_64165</name>
</gene>
<protein>
    <submittedName>
        <fullName evidence="2">Dihydrofolate reductase</fullName>
    </submittedName>
</protein>
<comment type="caution">
    <text evidence="2">The sequence shown here is derived from an EMBL/GenBank/DDBJ whole genome shotgun (WGS) entry which is preliminary data.</text>
</comment>
<accession>A0A6G3XI56</accession>
<dbReference type="InterPro" id="IPR024072">
    <property type="entry name" value="DHFR-like_dom_sf"/>
</dbReference>
<dbReference type="EMBL" id="JAAGMN010006707">
    <property type="protein sequence ID" value="NEE17353.1"/>
    <property type="molecule type" value="Genomic_DNA"/>
</dbReference>
<evidence type="ECO:0000313" key="2">
    <source>
        <dbReference type="EMBL" id="NEE17353.1"/>
    </source>
</evidence>
<proteinExistence type="predicted"/>
<sequence>MTRIIADISVSLDGFVTGPDPGPDNGLGTGGEALHTWAFSDDPDDRRILREATVRSGAVVLGRRLFDVVDGPKGWDDTTGYGAGEVGRPSFVVVTSAPPQSVRLTDLDWTFVTTGLADAVAAARERAEAASSADGKDLDVILMGGGATVGSAVEAGLVDVLSLHLAPVVLGAGTPLFTGGAPRMLTQRSVIRTSTATHLTYDVSR</sequence>
<dbReference type="PANTHER" id="PTHR38011:SF12">
    <property type="entry name" value="BIFUNCTIONAL DEAMINASE-REDUCTASE DOMAIN PROTEIN"/>
    <property type="match status" value="1"/>
</dbReference>
<dbReference type="AlphaFoldDB" id="A0A6G3XI56"/>
<dbReference type="Pfam" id="PF01872">
    <property type="entry name" value="RibD_C"/>
    <property type="match status" value="1"/>
</dbReference>
<dbReference type="InterPro" id="IPR002734">
    <property type="entry name" value="RibDG_C"/>
</dbReference>
<dbReference type="GO" id="GO:0008703">
    <property type="term" value="F:5-amino-6-(5-phosphoribosylamino)uracil reductase activity"/>
    <property type="evidence" value="ECO:0007669"/>
    <property type="project" value="InterPro"/>
</dbReference>
<dbReference type="Gene3D" id="3.40.430.10">
    <property type="entry name" value="Dihydrofolate Reductase, subunit A"/>
    <property type="match status" value="1"/>
</dbReference>
<organism evidence="2">
    <name type="scientific">Streptomyces sp. SID7499</name>
    <dbReference type="NCBI Taxonomy" id="2706086"/>
    <lineage>
        <taxon>Bacteria</taxon>
        <taxon>Bacillati</taxon>
        <taxon>Actinomycetota</taxon>
        <taxon>Actinomycetes</taxon>
        <taxon>Kitasatosporales</taxon>
        <taxon>Streptomycetaceae</taxon>
        <taxon>Streptomyces</taxon>
    </lineage>
</organism>
<dbReference type="InterPro" id="IPR050765">
    <property type="entry name" value="Riboflavin_Biosynth_HTPR"/>
</dbReference>
<name>A0A6G3XI56_9ACTN</name>
<feature type="domain" description="Bacterial bifunctional deaminase-reductase C-terminal" evidence="1">
    <location>
        <begin position="4"/>
        <end position="195"/>
    </location>
</feature>